<keyword evidence="2" id="KW-1185">Reference proteome</keyword>
<name>A0A1B8HSF2_9GAMM</name>
<dbReference type="RefSeq" id="WP_067399748.1">
    <property type="nucleotide sequence ID" value="NZ_LZEY01000005.1"/>
</dbReference>
<evidence type="ECO:0000313" key="2">
    <source>
        <dbReference type="Proteomes" id="UP000092377"/>
    </source>
</evidence>
<organism evidence="1 2">
    <name type="scientific">Morganella psychrotolerans</name>
    <dbReference type="NCBI Taxonomy" id="368603"/>
    <lineage>
        <taxon>Bacteria</taxon>
        <taxon>Pseudomonadati</taxon>
        <taxon>Pseudomonadota</taxon>
        <taxon>Gammaproteobacteria</taxon>
        <taxon>Enterobacterales</taxon>
        <taxon>Morganellaceae</taxon>
        <taxon>Morganella</taxon>
    </lineage>
</organism>
<dbReference type="EMBL" id="LZEY01000005">
    <property type="protein sequence ID" value="OBU12521.1"/>
    <property type="molecule type" value="Genomic_DNA"/>
</dbReference>
<comment type="caution">
    <text evidence="1">The sequence shown here is derived from an EMBL/GenBank/DDBJ whole genome shotgun (WGS) entry which is preliminary data.</text>
</comment>
<reference evidence="2" key="1">
    <citation type="submission" date="2016-06" db="EMBL/GenBank/DDBJ databases">
        <authorList>
            <person name="Butler K."/>
        </authorList>
    </citation>
    <scope>NUCLEOTIDE SEQUENCE [LARGE SCALE GENOMIC DNA]</scope>
    <source>
        <strain evidence="2">GCSL-Mp20</strain>
    </source>
</reference>
<evidence type="ECO:0000313" key="1">
    <source>
        <dbReference type="EMBL" id="OBU12521.1"/>
    </source>
</evidence>
<dbReference type="OrthoDB" id="7026141at2"/>
<accession>A0A1B8HSF2</accession>
<dbReference type="AlphaFoldDB" id="A0A1B8HSF2"/>
<protein>
    <submittedName>
        <fullName evidence="1">Uncharacterized protein</fullName>
    </submittedName>
</protein>
<proteinExistence type="predicted"/>
<dbReference type="Proteomes" id="UP000092377">
    <property type="component" value="Unassembled WGS sequence"/>
</dbReference>
<gene>
    <name evidence="1" type="ORF">AYY18_15415</name>
</gene>
<sequence>MKTLFLHPDTWDLCLDVSGNIAVASDQYAIAQSVANKCRVFMKDLYYSQQDGIPYLEKILGRNRFSLSLYRQYLQDAALSVPGVVTAKVELSTANDRVVRGRILFTDTNGREGALEL</sequence>